<evidence type="ECO:0000313" key="1">
    <source>
        <dbReference type="EMBL" id="JAP11513.1"/>
    </source>
</evidence>
<feature type="non-terminal residue" evidence="1">
    <location>
        <position position="82"/>
    </location>
</feature>
<protein>
    <submittedName>
        <fullName evidence="1">Putative ovule protein</fullName>
    </submittedName>
</protein>
<name>A0A0V0GUS4_SOLCH</name>
<dbReference type="EMBL" id="GEDG01031199">
    <property type="protein sequence ID" value="JAP11513.1"/>
    <property type="molecule type" value="Transcribed_RNA"/>
</dbReference>
<proteinExistence type="predicted"/>
<dbReference type="AlphaFoldDB" id="A0A0V0GUS4"/>
<sequence length="82" mass="9879">MWHSVLPRTSVMKDEDCFIITVQSTKIITDETFKALYFNYDEFPHCFHNIKRDKLHLSPRWLYIYRVQNIPCKIARSRCVIG</sequence>
<accession>A0A0V0GUS4</accession>
<reference evidence="1" key="1">
    <citation type="submission" date="2015-12" db="EMBL/GenBank/DDBJ databases">
        <title>Gene expression during late stages of embryo sac development: a critical building block for successful pollen-pistil interactions.</title>
        <authorList>
            <person name="Liu Y."/>
            <person name="Joly V."/>
            <person name="Sabar M."/>
            <person name="Matton D.P."/>
        </authorList>
    </citation>
    <scope>NUCLEOTIDE SEQUENCE</scope>
</reference>
<organism evidence="1">
    <name type="scientific">Solanum chacoense</name>
    <name type="common">Chaco potato</name>
    <dbReference type="NCBI Taxonomy" id="4108"/>
    <lineage>
        <taxon>Eukaryota</taxon>
        <taxon>Viridiplantae</taxon>
        <taxon>Streptophyta</taxon>
        <taxon>Embryophyta</taxon>
        <taxon>Tracheophyta</taxon>
        <taxon>Spermatophyta</taxon>
        <taxon>Magnoliopsida</taxon>
        <taxon>eudicotyledons</taxon>
        <taxon>Gunneridae</taxon>
        <taxon>Pentapetalae</taxon>
        <taxon>asterids</taxon>
        <taxon>lamiids</taxon>
        <taxon>Solanales</taxon>
        <taxon>Solanaceae</taxon>
        <taxon>Solanoideae</taxon>
        <taxon>Solaneae</taxon>
        <taxon>Solanum</taxon>
    </lineage>
</organism>